<dbReference type="AlphaFoldDB" id="A0AA88DWQ9"/>
<feature type="compositionally biased region" description="Pro residues" evidence="1">
    <location>
        <begin position="8"/>
        <end position="23"/>
    </location>
</feature>
<protein>
    <submittedName>
        <fullName evidence="2">Uncharacterized protein</fullName>
    </submittedName>
</protein>
<gene>
    <name evidence="2" type="ORF">TIFTF001_032061</name>
</gene>
<sequence>MRPSVNEVPPPNNKVPQRVPPIPNVLPEVQPEIPRNAEIPMAPVGGQVNLPPVREDLPYERFRRMKAPEFEGPTDTIVADNWLIDIQVILISCGLQNRKRFCVLLSHLRRMQGTGG</sequence>
<accession>A0AA88DWQ9</accession>
<organism evidence="2 3">
    <name type="scientific">Ficus carica</name>
    <name type="common">Common fig</name>
    <dbReference type="NCBI Taxonomy" id="3494"/>
    <lineage>
        <taxon>Eukaryota</taxon>
        <taxon>Viridiplantae</taxon>
        <taxon>Streptophyta</taxon>
        <taxon>Embryophyta</taxon>
        <taxon>Tracheophyta</taxon>
        <taxon>Spermatophyta</taxon>
        <taxon>Magnoliopsida</taxon>
        <taxon>eudicotyledons</taxon>
        <taxon>Gunneridae</taxon>
        <taxon>Pentapetalae</taxon>
        <taxon>rosids</taxon>
        <taxon>fabids</taxon>
        <taxon>Rosales</taxon>
        <taxon>Moraceae</taxon>
        <taxon>Ficeae</taxon>
        <taxon>Ficus</taxon>
    </lineage>
</organism>
<comment type="caution">
    <text evidence="2">The sequence shown here is derived from an EMBL/GenBank/DDBJ whole genome shotgun (WGS) entry which is preliminary data.</text>
</comment>
<evidence type="ECO:0000313" key="3">
    <source>
        <dbReference type="Proteomes" id="UP001187192"/>
    </source>
</evidence>
<dbReference type="EMBL" id="BTGU01000139">
    <property type="protein sequence ID" value="GMN62983.1"/>
    <property type="molecule type" value="Genomic_DNA"/>
</dbReference>
<dbReference type="Proteomes" id="UP001187192">
    <property type="component" value="Unassembled WGS sequence"/>
</dbReference>
<evidence type="ECO:0000256" key="1">
    <source>
        <dbReference type="SAM" id="MobiDB-lite"/>
    </source>
</evidence>
<evidence type="ECO:0000313" key="2">
    <source>
        <dbReference type="EMBL" id="GMN62983.1"/>
    </source>
</evidence>
<keyword evidence="3" id="KW-1185">Reference proteome</keyword>
<name>A0AA88DWQ9_FICCA</name>
<reference evidence="2" key="1">
    <citation type="submission" date="2023-07" db="EMBL/GenBank/DDBJ databases">
        <title>draft genome sequence of fig (Ficus carica).</title>
        <authorList>
            <person name="Takahashi T."/>
            <person name="Nishimura K."/>
        </authorList>
    </citation>
    <scope>NUCLEOTIDE SEQUENCE</scope>
</reference>
<feature type="region of interest" description="Disordered" evidence="1">
    <location>
        <begin position="1"/>
        <end position="23"/>
    </location>
</feature>
<proteinExistence type="predicted"/>